<dbReference type="PROSITE" id="PS50835">
    <property type="entry name" value="IG_LIKE"/>
    <property type="match status" value="3"/>
</dbReference>
<evidence type="ECO:0000313" key="12">
    <source>
        <dbReference type="RefSeq" id="XP_013173726.1"/>
    </source>
</evidence>
<comment type="subcellular location">
    <subcellularLocation>
        <location evidence="1">Cell membrane</location>
    </subcellularLocation>
</comment>
<organism evidence="12">
    <name type="scientific">Papilio xuthus</name>
    <name type="common">Asian swallowtail butterfly</name>
    <dbReference type="NCBI Taxonomy" id="66420"/>
    <lineage>
        <taxon>Eukaryota</taxon>
        <taxon>Metazoa</taxon>
        <taxon>Ecdysozoa</taxon>
        <taxon>Arthropoda</taxon>
        <taxon>Hexapoda</taxon>
        <taxon>Insecta</taxon>
        <taxon>Pterygota</taxon>
        <taxon>Neoptera</taxon>
        <taxon>Endopterygota</taxon>
        <taxon>Lepidoptera</taxon>
        <taxon>Glossata</taxon>
        <taxon>Ditrysia</taxon>
        <taxon>Papilionoidea</taxon>
        <taxon>Papilionidae</taxon>
        <taxon>Papilioninae</taxon>
        <taxon>Papilio</taxon>
    </lineage>
</organism>
<evidence type="ECO:0000256" key="5">
    <source>
        <dbReference type="ARBA" id="ARBA00023136"/>
    </source>
</evidence>
<accession>A0AAJ6ZJB6</accession>
<reference evidence="12" key="1">
    <citation type="submission" date="2025-08" db="UniProtKB">
        <authorList>
            <consortium name="RefSeq"/>
        </authorList>
    </citation>
    <scope>IDENTIFICATION</scope>
</reference>
<dbReference type="SMART" id="SM00409">
    <property type="entry name" value="IG"/>
    <property type="match status" value="3"/>
</dbReference>
<keyword evidence="7" id="KW-0325">Glycoprotein</keyword>
<dbReference type="PANTHER" id="PTHR12231:SF253">
    <property type="entry name" value="DPR-INTERACTING PROTEIN ETA, ISOFORM B-RELATED"/>
    <property type="match status" value="1"/>
</dbReference>
<evidence type="ECO:0000256" key="4">
    <source>
        <dbReference type="ARBA" id="ARBA00022737"/>
    </source>
</evidence>
<feature type="domain" description="Ig-like" evidence="11">
    <location>
        <begin position="227"/>
        <end position="324"/>
    </location>
</feature>
<keyword evidence="6" id="KW-1015">Disulfide bond</keyword>
<dbReference type="Pfam" id="PF07679">
    <property type="entry name" value="I-set"/>
    <property type="match status" value="1"/>
</dbReference>
<keyword evidence="5" id="KW-0472">Membrane</keyword>
<dbReference type="Pfam" id="PF13927">
    <property type="entry name" value="Ig_3"/>
    <property type="match status" value="2"/>
</dbReference>
<gene>
    <name evidence="12" type="primary">LOC106122332</name>
</gene>
<feature type="domain" description="Ig-like" evidence="11">
    <location>
        <begin position="28"/>
        <end position="122"/>
    </location>
</feature>
<keyword evidence="4" id="KW-0677">Repeat</keyword>
<protein>
    <submittedName>
        <fullName evidence="12">Basement membrane-specific heparan sulfate proteoglycan core protein-like</fullName>
    </submittedName>
</protein>
<dbReference type="GO" id="GO:0043005">
    <property type="term" value="C:neuron projection"/>
    <property type="evidence" value="ECO:0007669"/>
    <property type="project" value="TreeGrafter"/>
</dbReference>
<evidence type="ECO:0000259" key="11">
    <source>
        <dbReference type="PROSITE" id="PS50835"/>
    </source>
</evidence>
<dbReference type="GO" id="GO:0005886">
    <property type="term" value="C:plasma membrane"/>
    <property type="evidence" value="ECO:0007669"/>
    <property type="project" value="UniProtKB-SubCell"/>
</dbReference>
<feature type="domain" description="Ig-like" evidence="11">
    <location>
        <begin position="130"/>
        <end position="221"/>
    </location>
</feature>
<keyword evidence="3 10" id="KW-0732">Signal</keyword>
<dbReference type="InterPro" id="IPR013783">
    <property type="entry name" value="Ig-like_fold"/>
</dbReference>
<dbReference type="InterPro" id="IPR013098">
    <property type="entry name" value="Ig_I-set"/>
</dbReference>
<dbReference type="FunFam" id="2.60.40.10:FF:000328">
    <property type="entry name" value="CLUMA_CG000981, isoform A"/>
    <property type="match status" value="1"/>
</dbReference>
<evidence type="ECO:0000256" key="1">
    <source>
        <dbReference type="ARBA" id="ARBA00004236"/>
    </source>
</evidence>
<keyword evidence="8" id="KW-0393">Immunoglobulin domain</keyword>
<dbReference type="SUPFAM" id="SSF48726">
    <property type="entry name" value="Immunoglobulin"/>
    <property type="match status" value="3"/>
</dbReference>
<feature type="region of interest" description="Disordered" evidence="9">
    <location>
        <begin position="616"/>
        <end position="641"/>
    </location>
</feature>
<evidence type="ECO:0000256" key="6">
    <source>
        <dbReference type="ARBA" id="ARBA00023157"/>
    </source>
</evidence>
<dbReference type="InterPro" id="IPR003598">
    <property type="entry name" value="Ig_sub2"/>
</dbReference>
<evidence type="ECO:0000256" key="8">
    <source>
        <dbReference type="ARBA" id="ARBA00023319"/>
    </source>
</evidence>
<sequence length="674" mass="74492">MFRNLLLCLHFGLVLQTVISLKDTGEVPRFENNMPNLTVSLGREAIFTCVVNDLGLYRVAWLRVDTQTILSIAGHVITKNHRIAVTHSDRRVWFLHILEVRQADRGWYMCQLNTDPMKSQVAHLDVVVPPDILDYATSGDQVVLEGSNITLRCAAHGVPTPTVIWRKETGDLLDTKNFSDVQNQSISGSKLEIVKISRVHMGAYLCIASNGVPPSVSKRITLIVHFPPIMTIQNQLVGSMDGESIVLECHSEAFPNSINYWTFNGRIISQNDKKYEIKAIDRGYEVDMKLKIKKVNRDSYGTYTCVSKNSLGDTDGSIKLYPISSKYEDLQYNDVNVFDKSLDVSELEAQKRSRASKLVLNDYLNIKSTLFTLIEGYCGGGRAAIYCRLLRPTLLRLSGGARGSPSRSCSFASLCEITDSQKEATAVHDLSVPSIARMTPGSERSLPIVATRVRRSSSCAQQTSRVCCAVLSPSPHPWHDVVSSLPIRHRYRPKHPCPDSTCVSRKVREPWLLPSHSGSCGRMASIVRPPYSASGEGSAGGIAGGTQDCEVPRPPVHALPRCRAACPGHRRVANRCQVPTEPGSPFVDPHCLGGVRSPRTDYGRFFCQVRVETRQLPPRKGASTARRRGPQPRGRGGDPEPYVKVVRQSLHVLQDPPTRDACAYAGGGESDIYH</sequence>
<dbReference type="InterPro" id="IPR051170">
    <property type="entry name" value="Neural/epithelial_adhesion"/>
</dbReference>
<dbReference type="InterPro" id="IPR007110">
    <property type="entry name" value="Ig-like_dom"/>
</dbReference>
<name>A0AAJ6ZJB6_PAPXU</name>
<evidence type="ECO:0000256" key="10">
    <source>
        <dbReference type="SAM" id="SignalP"/>
    </source>
</evidence>
<dbReference type="Proteomes" id="UP000694872">
    <property type="component" value="Unplaced"/>
</dbReference>
<dbReference type="SMART" id="SM00408">
    <property type="entry name" value="IGc2"/>
    <property type="match status" value="3"/>
</dbReference>
<dbReference type="KEGG" id="pxu:106122332"/>
<evidence type="ECO:0000256" key="9">
    <source>
        <dbReference type="SAM" id="MobiDB-lite"/>
    </source>
</evidence>
<dbReference type="RefSeq" id="XP_013173726.1">
    <property type="nucleotide sequence ID" value="XM_013318272.1"/>
</dbReference>
<dbReference type="GeneID" id="106122332"/>
<evidence type="ECO:0000256" key="3">
    <source>
        <dbReference type="ARBA" id="ARBA00022729"/>
    </source>
</evidence>
<dbReference type="InterPro" id="IPR036179">
    <property type="entry name" value="Ig-like_dom_sf"/>
</dbReference>
<dbReference type="PANTHER" id="PTHR12231">
    <property type="entry name" value="CTX-RELATED TYPE I TRANSMEMBRANE PROTEIN"/>
    <property type="match status" value="1"/>
</dbReference>
<dbReference type="AlphaFoldDB" id="A0AAJ6ZJB6"/>
<dbReference type="Gene3D" id="2.60.40.10">
    <property type="entry name" value="Immunoglobulins"/>
    <property type="match status" value="3"/>
</dbReference>
<dbReference type="InterPro" id="IPR003599">
    <property type="entry name" value="Ig_sub"/>
</dbReference>
<keyword evidence="2" id="KW-1003">Cell membrane</keyword>
<proteinExistence type="predicted"/>
<evidence type="ECO:0000256" key="2">
    <source>
        <dbReference type="ARBA" id="ARBA00022475"/>
    </source>
</evidence>
<feature type="signal peptide" evidence="10">
    <location>
        <begin position="1"/>
        <end position="20"/>
    </location>
</feature>
<feature type="chain" id="PRO_5042507036" evidence="10">
    <location>
        <begin position="21"/>
        <end position="674"/>
    </location>
</feature>
<evidence type="ECO:0000256" key="7">
    <source>
        <dbReference type="ARBA" id="ARBA00023180"/>
    </source>
</evidence>